<evidence type="ECO:0000313" key="1">
    <source>
        <dbReference type="Ensembl" id="ENSSMAP00000006180.2"/>
    </source>
</evidence>
<evidence type="ECO:0000313" key="2">
    <source>
        <dbReference type="Proteomes" id="UP000694558"/>
    </source>
</evidence>
<dbReference type="Ensembl" id="ENSSMAT00000006259.2">
    <property type="protein sequence ID" value="ENSSMAP00000006180.2"/>
    <property type="gene ID" value="ENSSMAG00000003809.2"/>
</dbReference>
<sequence>MSNLYLGFGFFIPVCPGHSSFKNDLATNLIEFMSPPILKKKCVSSPFCHPETKLSCRLFVFSPKVKSAKPTIDMTPPRTYNHLSLNVTRKVALYHFLTQFTSCPLGGSKLFRLDKERRRSELLRITTENQMILSRLSQVRPNYNVKSWHDDWLRTLRTKLLTQEKIKSTRLRSDLSYYDKPS</sequence>
<reference evidence="1" key="2">
    <citation type="submission" date="2025-08" db="UniProtKB">
        <authorList>
            <consortium name="Ensembl"/>
        </authorList>
    </citation>
    <scope>IDENTIFICATION</scope>
</reference>
<protein>
    <submittedName>
        <fullName evidence="1">Uncharacterized protein</fullName>
    </submittedName>
</protein>
<reference evidence="1" key="1">
    <citation type="submission" date="2023-05" db="EMBL/GenBank/DDBJ databases">
        <title>High-quality long-read genome of Scophthalmus maximus.</title>
        <authorList>
            <person name="Lien S."/>
            <person name="Martinez P."/>
        </authorList>
    </citation>
    <scope>NUCLEOTIDE SEQUENCE [LARGE SCALE GENOMIC DNA]</scope>
</reference>
<dbReference type="Proteomes" id="UP000694558">
    <property type="component" value="Chromosome 14"/>
</dbReference>
<dbReference type="AlphaFoldDB" id="A0A8D2ZQZ0"/>
<name>A0A8D2ZQZ0_SCOMX</name>
<organism evidence="1 2">
    <name type="scientific">Scophthalmus maximus</name>
    <name type="common">Turbot</name>
    <name type="synonym">Psetta maxima</name>
    <dbReference type="NCBI Taxonomy" id="52904"/>
    <lineage>
        <taxon>Eukaryota</taxon>
        <taxon>Metazoa</taxon>
        <taxon>Chordata</taxon>
        <taxon>Craniata</taxon>
        <taxon>Vertebrata</taxon>
        <taxon>Euteleostomi</taxon>
        <taxon>Actinopterygii</taxon>
        <taxon>Neopterygii</taxon>
        <taxon>Teleostei</taxon>
        <taxon>Neoteleostei</taxon>
        <taxon>Acanthomorphata</taxon>
        <taxon>Carangaria</taxon>
        <taxon>Pleuronectiformes</taxon>
        <taxon>Pleuronectoidei</taxon>
        <taxon>Scophthalmidae</taxon>
        <taxon>Scophthalmus</taxon>
    </lineage>
</organism>
<proteinExistence type="predicted"/>
<dbReference type="PANTHER" id="PTHR33768:SF7">
    <property type="entry name" value="CFAP97 DOMAIN CONTAINING 2"/>
    <property type="match status" value="1"/>
</dbReference>
<dbReference type="InterPro" id="IPR038792">
    <property type="entry name" value="CFAP97D1/2"/>
</dbReference>
<accession>A0A8D2ZQZ0</accession>
<dbReference type="GeneTree" id="ENSGT00990000208727"/>
<dbReference type="PANTHER" id="PTHR33768">
    <property type="entry name" value="MIP11318P"/>
    <property type="match status" value="1"/>
</dbReference>